<organism evidence="1 2">
    <name type="scientific">Araneus ventricosus</name>
    <name type="common">Orbweaver spider</name>
    <name type="synonym">Epeira ventricosa</name>
    <dbReference type="NCBI Taxonomy" id="182803"/>
    <lineage>
        <taxon>Eukaryota</taxon>
        <taxon>Metazoa</taxon>
        <taxon>Ecdysozoa</taxon>
        <taxon>Arthropoda</taxon>
        <taxon>Chelicerata</taxon>
        <taxon>Arachnida</taxon>
        <taxon>Araneae</taxon>
        <taxon>Araneomorphae</taxon>
        <taxon>Entelegynae</taxon>
        <taxon>Araneoidea</taxon>
        <taxon>Araneidae</taxon>
        <taxon>Araneus</taxon>
    </lineage>
</organism>
<protein>
    <submittedName>
        <fullName evidence="1">Uncharacterized protein</fullName>
    </submittedName>
</protein>
<dbReference type="AlphaFoldDB" id="A0A4Y2SFZ2"/>
<comment type="caution">
    <text evidence="1">The sequence shown here is derived from an EMBL/GenBank/DDBJ whole genome shotgun (WGS) entry which is preliminary data.</text>
</comment>
<evidence type="ECO:0000313" key="2">
    <source>
        <dbReference type="Proteomes" id="UP000499080"/>
    </source>
</evidence>
<proteinExistence type="predicted"/>
<dbReference type="Proteomes" id="UP000499080">
    <property type="component" value="Unassembled WGS sequence"/>
</dbReference>
<accession>A0A4Y2SFZ2</accession>
<gene>
    <name evidence="1" type="ORF">AVEN_113560_1</name>
</gene>
<evidence type="ECO:0000313" key="1">
    <source>
        <dbReference type="EMBL" id="GBN87182.1"/>
    </source>
</evidence>
<reference evidence="1 2" key="1">
    <citation type="journal article" date="2019" name="Sci. Rep.">
        <title>Orb-weaving spider Araneus ventricosus genome elucidates the spidroin gene catalogue.</title>
        <authorList>
            <person name="Kono N."/>
            <person name="Nakamura H."/>
            <person name="Ohtoshi R."/>
            <person name="Moran D.A.P."/>
            <person name="Shinohara A."/>
            <person name="Yoshida Y."/>
            <person name="Fujiwara M."/>
            <person name="Mori M."/>
            <person name="Tomita M."/>
            <person name="Arakawa K."/>
        </authorList>
    </citation>
    <scope>NUCLEOTIDE SEQUENCE [LARGE SCALE GENOMIC DNA]</scope>
</reference>
<name>A0A4Y2SFZ2_ARAVE</name>
<keyword evidence="2" id="KW-1185">Reference proteome</keyword>
<dbReference type="EMBL" id="BGPR01021675">
    <property type="protein sequence ID" value="GBN87182.1"/>
    <property type="molecule type" value="Genomic_DNA"/>
</dbReference>
<sequence>MSARLYFYVMAVHRKGEIMFPPALSFTLSTFTEKKSCSTRLSCLYPHQIQKAKSVFHQLSFTYHRSSPKGAESLHQLSFTFDDSPKKGEICLTSFLLHSWKRQSFCFYGQKKKISLLSDSTKDRFAFTQHSEKVIWLTYAVYESVVSFYFMKNLPPLLHR</sequence>